<dbReference type="Proteomes" id="UP000578077">
    <property type="component" value="Unassembled WGS sequence"/>
</dbReference>
<dbReference type="AlphaFoldDB" id="A0A841EA34"/>
<accession>A0A841EA34</accession>
<evidence type="ECO:0008006" key="4">
    <source>
        <dbReference type="Google" id="ProtNLM"/>
    </source>
</evidence>
<feature type="compositionally biased region" description="Acidic residues" evidence="1">
    <location>
        <begin position="190"/>
        <end position="199"/>
    </location>
</feature>
<name>A0A841EA34_9ACTN</name>
<evidence type="ECO:0000256" key="1">
    <source>
        <dbReference type="SAM" id="MobiDB-lite"/>
    </source>
</evidence>
<proteinExistence type="predicted"/>
<evidence type="ECO:0000313" key="3">
    <source>
        <dbReference type="Proteomes" id="UP000578077"/>
    </source>
</evidence>
<dbReference type="Pfam" id="PF09660">
    <property type="entry name" value="DUF2397"/>
    <property type="match status" value="1"/>
</dbReference>
<dbReference type="RefSeq" id="WP_312862416.1">
    <property type="nucleotide sequence ID" value="NZ_BAABKT010000023.1"/>
</dbReference>
<gene>
    <name evidence="2" type="ORF">HNR25_001684</name>
</gene>
<evidence type="ECO:0000313" key="2">
    <source>
        <dbReference type="EMBL" id="MBB5997933.1"/>
    </source>
</evidence>
<protein>
    <recommendedName>
        <fullName evidence="4">DUF2397 family protein</fullName>
    </recommendedName>
</protein>
<dbReference type="InterPro" id="IPR013493">
    <property type="entry name" value="CHP02677"/>
</dbReference>
<comment type="caution">
    <text evidence="2">The sequence shown here is derived from an EMBL/GenBank/DDBJ whole genome shotgun (WGS) entry which is preliminary data.</text>
</comment>
<dbReference type="EMBL" id="JACHLY010000001">
    <property type="protein sequence ID" value="MBB5997933.1"/>
    <property type="molecule type" value="Genomic_DNA"/>
</dbReference>
<sequence>MPRHGRAALLRLAAWFEDADPRSAHEICSAAFAVHGATHLGGPGEDPVGAASSWWTAPLADGAAARLANALPAAEVRDHAEQRSRLRDAAESSAHWRRSAAQELRRVLSEATGGDSRIRLSTPAMEVLMELLTAALGTGDATRHPVSAGDLELGVRLHIRHDPRAAITLRGADGDLGLEGLRLRVTSFDAPDETAEIPDAESRSRPAPASGTPLPFARED</sequence>
<organism evidence="2 3">
    <name type="scientific">Streptomonospora salina</name>
    <dbReference type="NCBI Taxonomy" id="104205"/>
    <lineage>
        <taxon>Bacteria</taxon>
        <taxon>Bacillati</taxon>
        <taxon>Actinomycetota</taxon>
        <taxon>Actinomycetes</taxon>
        <taxon>Streptosporangiales</taxon>
        <taxon>Nocardiopsidaceae</taxon>
        <taxon>Streptomonospora</taxon>
    </lineage>
</organism>
<feature type="region of interest" description="Disordered" evidence="1">
    <location>
        <begin position="188"/>
        <end position="220"/>
    </location>
</feature>
<keyword evidence="3" id="KW-1185">Reference proteome</keyword>
<reference evidence="2 3" key="1">
    <citation type="submission" date="2020-08" db="EMBL/GenBank/DDBJ databases">
        <title>Sequencing the genomes of 1000 actinobacteria strains.</title>
        <authorList>
            <person name="Klenk H.-P."/>
        </authorList>
    </citation>
    <scope>NUCLEOTIDE SEQUENCE [LARGE SCALE GENOMIC DNA]</scope>
    <source>
        <strain evidence="2 3">DSM 44593</strain>
    </source>
</reference>